<evidence type="ECO:0000313" key="2">
    <source>
        <dbReference type="EMBL" id="ESK80866.1"/>
    </source>
</evidence>
<dbReference type="EMBL" id="AWSO01002903">
    <property type="protein sequence ID" value="ESK80866.1"/>
    <property type="molecule type" value="Genomic_DNA"/>
</dbReference>
<feature type="region of interest" description="Disordered" evidence="1">
    <location>
        <begin position="76"/>
        <end position="237"/>
    </location>
</feature>
<dbReference type="Proteomes" id="UP000017559">
    <property type="component" value="Unassembled WGS sequence"/>
</dbReference>
<dbReference type="OrthoDB" id="3269005at2759"/>
<dbReference type="HOGENOM" id="CLU_1170906_0_0_1"/>
<sequence>MFTHLKGALGETGHGLVMQDRADEIVPSTPIANAHDKVKKTLPWYPQLAILLHGNLVYDQKDVTNSTSDLDLSKLRHRKDQSDGQGPFAGSWDDNNINGDGDSDSDGGGGGDGDSNGNKSDGEGNNAAEKENNIPQRESPEWDEAAMEKNLANTNFDSSSQADPMTPASSPSKSQPLSNSQMPNSPQSEKRGTKWKANQVANTIDTSLHSIHQHHDCSRMAIPGKKRAAQDSAYSQA</sequence>
<accession>V2WJY8</accession>
<dbReference type="KEGG" id="mrr:Moror_9163"/>
<feature type="compositionally biased region" description="Low complexity" evidence="1">
    <location>
        <begin position="90"/>
        <end position="100"/>
    </location>
</feature>
<keyword evidence="3" id="KW-1185">Reference proteome</keyword>
<organism evidence="2 3">
    <name type="scientific">Moniliophthora roreri (strain MCA 2997)</name>
    <name type="common">Cocoa frosty pod rot fungus</name>
    <name type="synonym">Crinipellis roreri</name>
    <dbReference type="NCBI Taxonomy" id="1381753"/>
    <lineage>
        <taxon>Eukaryota</taxon>
        <taxon>Fungi</taxon>
        <taxon>Dikarya</taxon>
        <taxon>Basidiomycota</taxon>
        <taxon>Agaricomycotina</taxon>
        <taxon>Agaricomycetes</taxon>
        <taxon>Agaricomycetidae</taxon>
        <taxon>Agaricales</taxon>
        <taxon>Marasmiineae</taxon>
        <taxon>Marasmiaceae</taxon>
        <taxon>Moniliophthora</taxon>
    </lineage>
</organism>
<proteinExistence type="predicted"/>
<gene>
    <name evidence="2" type="ORF">Moror_9163</name>
</gene>
<name>V2WJY8_MONRO</name>
<feature type="compositionally biased region" description="Polar residues" evidence="1">
    <location>
        <begin position="199"/>
        <end position="210"/>
    </location>
</feature>
<reference evidence="2 3" key="1">
    <citation type="journal article" date="2014" name="BMC Genomics">
        <title>Genome and secretome analysis of the hemibiotrophic fungal pathogen, Moniliophthora roreri, which causes frosty pod rot disease of cacao: mechanisms of the biotrophic and necrotrophic phases.</title>
        <authorList>
            <person name="Meinhardt L.W."/>
            <person name="Costa G.G.L."/>
            <person name="Thomazella D.P.T."/>
            <person name="Teixeira P.J.P.L."/>
            <person name="Carazzolle M.F."/>
            <person name="Schuster S.C."/>
            <person name="Carlson J.E."/>
            <person name="Guiltinan M.J."/>
            <person name="Mieczkowski P."/>
            <person name="Farmer A."/>
            <person name="Ramaraj T."/>
            <person name="Crozier J."/>
            <person name="Davis R.E."/>
            <person name="Shao J."/>
            <person name="Melnick R.L."/>
            <person name="Pereira G.A.G."/>
            <person name="Bailey B.A."/>
        </authorList>
    </citation>
    <scope>NUCLEOTIDE SEQUENCE [LARGE SCALE GENOMIC DNA]</scope>
    <source>
        <strain evidence="2 3">MCA 2997</strain>
    </source>
</reference>
<dbReference type="AlphaFoldDB" id="V2WJY8"/>
<feature type="compositionally biased region" description="Low complexity" evidence="1">
    <location>
        <begin position="167"/>
        <end position="180"/>
    </location>
</feature>
<feature type="compositionally biased region" description="Polar residues" evidence="1">
    <location>
        <begin position="151"/>
        <end position="163"/>
    </location>
</feature>
<evidence type="ECO:0000313" key="3">
    <source>
        <dbReference type="Proteomes" id="UP000017559"/>
    </source>
</evidence>
<evidence type="ECO:0000256" key="1">
    <source>
        <dbReference type="SAM" id="MobiDB-lite"/>
    </source>
</evidence>
<comment type="caution">
    <text evidence="2">The sequence shown here is derived from an EMBL/GenBank/DDBJ whole genome shotgun (WGS) entry which is preliminary data.</text>
</comment>
<feature type="compositionally biased region" description="Low complexity" evidence="1">
    <location>
        <begin position="115"/>
        <end position="127"/>
    </location>
</feature>
<protein>
    <submittedName>
        <fullName evidence="2">Uncharacterized protein</fullName>
    </submittedName>
</protein>